<evidence type="ECO:0000259" key="1">
    <source>
        <dbReference type="Pfam" id="PF00149"/>
    </source>
</evidence>
<protein>
    <submittedName>
        <fullName evidence="2">Serine/threonine protein phosphatase family protein</fullName>
    </submittedName>
</protein>
<dbReference type="InterPro" id="IPR029052">
    <property type="entry name" value="Metallo-depent_PP-like"/>
</dbReference>
<dbReference type="InterPro" id="IPR004843">
    <property type="entry name" value="Calcineurin-like_PHP"/>
</dbReference>
<organism evidence="2 3">
    <name type="scientific">Mameliella alba</name>
    <dbReference type="NCBI Taxonomy" id="561184"/>
    <lineage>
        <taxon>Bacteria</taxon>
        <taxon>Pseudomonadati</taxon>
        <taxon>Pseudomonadota</taxon>
        <taxon>Alphaproteobacteria</taxon>
        <taxon>Rhodobacterales</taxon>
        <taxon>Roseobacteraceae</taxon>
        <taxon>Mameliella</taxon>
    </lineage>
</organism>
<accession>A0A0B3RYC2</accession>
<proteinExistence type="predicted"/>
<dbReference type="STRING" id="561184.SAMN05216376_106104"/>
<dbReference type="GO" id="GO:0110154">
    <property type="term" value="P:RNA decapping"/>
    <property type="evidence" value="ECO:0007669"/>
    <property type="project" value="TreeGrafter"/>
</dbReference>
<dbReference type="GO" id="GO:0005737">
    <property type="term" value="C:cytoplasm"/>
    <property type="evidence" value="ECO:0007669"/>
    <property type="project" value="TreeGrafter"/>
</dbReference>
<evidence type="ECO:0000313" key="2">
    <source>
        <dbReference type="EMBL" id="KHQ53087.1"/>
    </source>
</evidence>
<dbReference type="PANTHER" id="PTHR42850">
    <property type="entry name" value="METALLOPHOSPHOESTERASE"/>
    <property type="match status" value="1"/>
</dbReference>
<dbReference type="PANTHER" id="PTHR42850:SF4">
    <property type="entry name" value="ZINC-DEPENDENT ENDOPOLYPHOSPHATASE"/>
    <property type="match status" value="1"/>
</dbReference>
<dbReference type="Pfam" id="PF00149">
    <property type="entry name" value="Metallophos"/>
    <property type="match status" value="1"/>
</dbReference>
<dbReference type="SUPFAM" id="SSF56300">
    <property type="entry name" value="Metallo-dependent phosphatases"/>
    <property type="match status" value="1"/>
</dbReference>
<dbReference type="EMBL" id="JSUQ01000008">
    <property type="protein sequence ID" value="KHQ53087.1"/>
    <property type="molecule type" value="Genomic_DNA"/>
</dbReference>
<dbReference type="CDD" id="cd00144">
    <property type="entry name" value="MPP_PPP_family"/>
    <property type="match status" value="1"/>
</dbReference>
<dbReference type="RefSeq" id="WP_043140775.1">
    <property type="nucleotide sequence ID" value="NZ_JSUQ01000008.1"/>
</dbReference>
<dbReference type="GO" id="GO:0016791">
    <property type="term" value="F:phosphatase activity"/>
    <property type="evidence" value="ECO:0007669"/>
    <property type="project" value="TreeGrafter"/>
</dbReference>
<dbReference type="Gene3D" id="3.60.21.10">
    <property type="match status" value="1"/>
</dbReference>
<name>A0A0B3RYC2_9RHOB</name>
<gene>
    <name evidence="2" type="ORF">OA50_02113</name>
</gene>
<reference evidence="2 3" key="1">
    <citation type="submission" date="2014-10" db="EMBL/GenBank/DDBJ databases">
        <title>Genome sequence of Ponticoccus sp. strain UMTAT08 isolated from clonal culture of toxic dinoflagellate Alexandrium tamiyavanichii.</title>
        <authorList>
            <person name="Gan H.Y."/>
            <person name="Muhd D.-D."/>
            <person name="Mohd Noor M.E."/>
            <person name="Yeong Y.S."/>
            <person name="Usup G."/>
        </authorList>
    </citation>
    <scope>NUCLEOTIDE SEQUENCE [LARGE SCALE GENOMIC DNA]</scope>
    <source>
        <strain evidence="2 3">UMTAT08</strain>
    </source>
</reference>
<dbReference type="Proteomes" id="UP000030960">
    <property type="component" value="Unassembled WGS sequence"/>
</dbReference>
<evidence type="ECO:0000313" key="3">
    <source>
        <dbReference type="Proteomes" id="UP000030960"/>
    </source>
</evidence>
<dbReference type="AlphaFoldDB" id="A0A0B3RYC2"/>
<dbReference type="PATRIC" id="fig|1515334.3.peg.2128"/>
<dbReference type="OrthoDB" id="9807890at2"/>
<keyword evidence="3" id="KW-1185">Reference proteome</keyword>
<dbReference type="InterPro" id="IPR050126">
    <property type="entry name" value="Ap4A_hydrolase"/>
</dbReference>
<sequence length="244" mass="27100">MGDTIYAIGDIHGQMAMLDTALDRIERDGGPDARVIFLGDYVDRGPNSRGVIERLSRGLAEGRNWVCLKGNHDRLFEWFIAPPAPRQDPYLLLGYDWFHERIGGLDTADSYGVDVPTRIRRKDLAAEFRAAVPPEHLAFLQGLKLMHREAGKVFVHAGIRPGVPLDQQDEEDLLWIRQEFHDDPRDHGALIVHGHTPVEAPELKPNRLNLDTGAGYGRPPGVAVLEDNGAIFTLEASGRTYLGG</sequence>
<comment type="caution">
    <text evidence="2">The sequence shown here is derived from an EMBL/GenBank/DDBJ whole genome shotgun (WGS) entry which is preliminary data.</text>
</comment>
<dbReference type="GO" id="GO:0008803">
    <property type="term" value="F:bis(5'-nucleosyl)-tetraphosphatase (symmetrical) activity"/>
    <property type="evidence" value="ECO:0007669"/>
    <property type="project" value="TreeGrafter"/>
</dbReference>
<feature type="domain" description="Calcineurin-like phosphoesterase" evidence="1">
    <location>
        <begin position="4"/>
        <end position="212"/>
    </location>
</feature>